<evidence type="ECO:0000256" key="2">
    <source>
        <dbReference type="SAM" id="MobiDB-lite"/>
    </source>
</evidence>
<dbReference type="PANTHER" id="PTHR46430:SF1">
    <property type="entry name" value="CHITIN SYNTHASE REGULATOR SKT5-RELATED"/>
    <property type="match status" value="1"/>
</dbReference>
<protein>
    <submittedName>
        <fullName evidence="3">Protoplast regeneration and killer toxin resistance protein</fullName>
    </submittedName>
</protein>
<dbReference type="PANTHER" id="PTHR46430">
    <property type="entry name" value="PROTEIN SKT5-RELATED"/>
    <property type="match status" value="1"/>
</dbReference>
<proteinExistence type="predicted"/>
<feature type="compositionally biased region" description="Low complexity" evidence="2">
    <location>
        <begin position="159"/>
        <end position="169"/>
    </location>
</feature>
<dbReference type="InterPro" id="IPR011990">
    <property type="entry name" value="TPR-like_helical_dom_sf"/>
</dbReference>
<feature type="compositionally biased region" description="Basic and acidic residues" evidence="2">
    <location>
        <begin position="91"/>
        <end position="107"/>
    </location>
</feature>
<name>A0A6A6VL74_9PLEO</name>
<evidence type="ECO:0000256" key="1">
    <source>
        <dbReference type="ARBA" id="ARBA00022737"/>
    </source>
</evidence>
<sequence>MSFETAAASPPSKALPPLPPQPLPERKESLQYTPSLSSDESRRHSLRRKPVPNSAHHNSIPSFNFAEHDDAVAGAYHSRQSSASLPITSAEHSRTASRETVDGRNRDSANSIAVTKVIPMHQLRISNASYNSRYSHAAEIDMASVQDENFPQTFYNGHPPQQQQSGPPSEMVLSPGSESSRSTFSDPRYAYQNGQEVPLQVPRTSHARPSSAYTLGSELHPGRRTHSPRLSVSGGSPASGGSPVSYGRNLSAARRSPDARPVSYVDLLNLPYNQQVAPTANLGNTQLRHAVGQNASLMDSKKTLDMYRQNVKKTQDNVVQYEFAIYMVTIAREVMAAPPGTDTQGLDAAGILREARSILQKLADRSYPFAQYYLADGYASGLFNKDKPDYDRAFPLFVAASKHGHAESGYRTGLCYEFGWGCRKDYAKAVQFYRAAASKNHPGAATRLGKACLVGDMGLQDRYKEGVKWLKRATESADFQYNSAPYELGLLHESGFGQDIFKDEVYAVQLFTQAAELGHAEAALRLGEAYEHGYLQCPKDAALSVHYYNCAAQAEIPEAMMNLCAWYMVGAPPVLEKDENEAYEWAKRAAEHGLPKAEYAVGYFTEMGIGCRRDPLEANVWYVRAADHGDDRAKQRLAIIQAAASGQPISSVTFNKEKLKKGGKEGKEAKDENCVVM</sequence>
<feature type="region of interest" description="Disordered" evidence="2">
    <location>
        <begin position="75"/>
        <end position="108"/>
    </location>
</feature>
<accession>A0A6A6VL74</accession>
<evidence type="ECO:0000313" key="4">
    <source>
        <dbReference type="Proteomes" id="UP000799440"/>
    </source>
</evidence>
<gene>
    <name evidence="3" type="ORF">M011DRAFT_492262</name>
</gene>
<feature type="compositionally biased region" description="Polar residues" evidence="2">
    <location>
        <begin position="78"/>
        <end position="87"/>
    </location>
</feature>
<dbReference type="InterPro" id="IPR006597">
    <property type="entry name" value="Sel1-like"/>
</dbReference>
<dbReference type="EMBL" id="MU006563">
    <property type="protein sequence ID" value="KAF2750893.1"/>
    <property type="molecule type" value="Genomic_DNA"/>
</dbReference>
<feature type="compositionally biased region" description="Low complexity" evidence="2">
    <location>
        <begin position="1"/>
        <end position="12"/>
    </location>
</feature>
<feature type="region of interest" description="Disordered" evidence="2">
    <location>
        <begin position="658"/>
        <end position="677"/>
    </location>
</feature>
<feature type="region of interest" description="Disordered" evidence="2">
    <location>
        <begin position="150"/>
        <end position="258"/>
    </location>
</feature>
<organism evidence="3 4">
    <name type="scientific">Sporormia fimetaria CBS 119925</name>
    <dbReference type="NCBI Taxonomy" id="1340428"/>
    <lineage>
        <taxon>Eukaryota</taxon>
        <taxon>Fungi</taxon>
        <taxon>Dikarya</taxon>
        <taxon>Ascomycota</taxon>
        <taxon>Pezizomycotina</taxon>
        <taxon>Dothideomycetes</taxon>
        <taxon>Pleosporomycetidae</taxon>
        <taxon>Pleosporales</taxon>
        <taxon>Sporormiaceae</taxon>
        <taxon>Sporormia</taxon>
    </lineage>
</organism>
<feature type="region of interest" description="Disordered" evidence="2">
    <location>
        <begin position="1"/>
        <end position="62"/>
    </location>
</feature>
<feature type="compositionally biased region" description="Polar residues" evidence="2">
    <location>
        <begin position="176"/>
        <end position="185"/>
    </location>
</feature>
<dbReference type="Gene3D" id="1.25.40.10">
    <property type="entry name" value="Tetratricopeptide repeat domain"/>
    <property type="match status" value="1"/>
</dbReference>
<dbReference type="InterPro" id="IPR051726">
    <property type="entry name" value="Chitin_Synth_Reg"/>
</dbReference>
<dbReference type="SMART" id="SM00671">
    <property type="entry name" value="SEL1"/>
    <property type="match status" value="7"/>
</dbReference>
<dbReference type="OrthoDB" id="272077at2759"/>
<dbReference type="SUPFAM" id="SSF81901">
    <property type="entry name" value="HCP-like"/>
    <property type="match status" value="1"/>
</dbReference>
<evidence type="ECO:0000313" key="3">
    <source>
        <dbReference type="EMBL" id="KAF2750893.1"/>
    </source>
</evidence>
<dbReference type="AlphaFoldDB" id="A0A6A6VL74"/>
<dbReference type="Proteomes" id="UP000799440">
    <property type="component" value="Unassembled WGS sequence"/>
</dbReference>
<keyword evidence="1" id="KW-0677">Repeat</keyword>
<feature type="compositionally biased region" description="Pro residues" evidence="2">
    <location>
        <begin position="13"/>
        <end position="23"/>
    </location>
</feature>
<keyword evidence="4" id="KW-1185">Reference proteome</keyword>
<dbReference type="Pfam" id="PF08238">
    <property type="entry name" value="Sel1"/>
    <property type="match status" value="7"/>
</dbReference>
<reference evidence="3" key="1">
    <citation type="journal article" date="2020" name="Stud. Mycol.">
        <title>101 Dothideomycetes genomes: a test case for predicting lifestyles and emergence of pathogens.</title>
        <authorList>
            <person name="Haridas S."/>
            <person name="Albert R."/>
            <person name="Binder M."/>
            <person name="Bloem J."/>
            <person name="Labutti K."/>
            <person name="Salamov A."/>
            <person name="Andreopoulos B."/>
            <person name="Baker S."/>
            <person name="Barry K."/>
            <person name="Bills G."/>
            <person name="Bluhm B."/>
            <person name="Cannon C."/>
            <person name="Castanera R."/>
            <person name="Culley D."/>
            <person name="Daum C."/>
            <person name="Ezra D."/>
            <person name="Gonzalez J."/>
            <person name="Henrissat B."/>
            <person name="Kuo A."/>
            <person name="Liang C."/>
            <person name="Lipzen A."/>
            <person name="Lutzoni F."/>
            <person name="Magnuson J."/>
            <person name="Mondo S."/>
            <person name="Nolan M."/>
            <person name="Ohm R."/>
            <person name="Pangilinan J."/>
            <person name="Park H.-J."/>
            <person name="Ramirez L."/>
            <person name="Alfaro M."/>
            <person name="Sun H."/>
            <person name="Tritt A."/>
            <person name="Yoshinaga Y."/>
            <person name="Zwiers L.-H."/>
            <person name="Turgeon B."/>
            <person name="Goodwin S."/>
            <person name="Spatafora J."/>
            <person name="Crous P."/>
            <person name="Grigoriev I."/>
        </authorList>
    </citation>
    <scope>NUCLEOTIDE SEQUENCE</scope>
    <source>
        <strain evidence="3">CBS 119925</strain>
    </source>
</reference>
<feature type="compositionally biased region" description="Low complexity" evidence="2">
    <location>
        <begin position="231"/>
        <end position="245"/>
    </location>
</feature>